<dbReference type="InterPro" id="IPR007110">
    <property type="entry name" value="Ig-like_dom"/>
</dbReference>
<dbReference type="InterPro" id="IPR013783">
    <property type="entry name" value="Ig-like_fold"/>
</dbReference>
<dbReference type="Pfam" id="PF07654">
    <property type="entry name" value="C1-set"/>
    <property type="match status" value="1"/>
</dbReference>
<sequence>MAAYNNSRIAPGNHGGEGSGRFSGKFQGFLGGFEAVLGGLRGFWGVLGGLGVLEGFEAILGGFNPNFGDVQPRFQAQFQRDPGGIPNFGVPQTQPQLVPPQPQLIKPHSRRFLVGFQILVSLKLNPSWFHFNPSWFHFNPSWTQPNFGEIQPKFQILVSLKPNPSWMQPNSRRILVEFQTLVWFHLNPSWIQPQFHKISTQSQPDLSHFSRTRPDPKLPYFSPGSAAPPEVAVFPKHVVEQDEPNILICSVTKFWPPVLGLAWFRNGARLTQGVLETPFYPDRDFSFRKFSYLPFIPQPGDYYDCKVEHEGLPAPSKTHWEPQIQAPASEATETAICALGLAVGIVGIAAGTVLIIRGMKLGRAPPERGML</sequence>
<name>A0A8C3MJQ3_GEOPR</name>
<dbReference type="PROSITE" id="PS00290">
    <property type="entry name" value="IG_MHC"/>
    <property type="match status" value="1"/>
</dbReference>
<dbReference type="Gene3D" id="2.60.40.10">
    <property type="entry name" value="Immunoglobulins"/>
    <property type="match status" value="1"/>
</dbReference>
<dbReference type="PANTHER" id="PTHR19944:SF86">
    <property type="entry name" value="HLA CLASS II HISTOCOMPATIBILITY ANTIGEN, DR ALPHA CHAIN"/>
    <property type="match status" value="1"/>
</dbReference>
<keyword evidence="2" id="KW-1185">Reference proteome</keyword>
<dbReference type="Proteomes" id="UP000694382">
    <property type="component" value="Unassembled WGS sequence"/>
</dbReference>
<dbReference type="PANTHER" id="PTHR19944">
    <property type="entry name" value="MHC CLASS II-RELATED"/>
    <property type="match status" value="1"/>
</dbReference>
<dbReference type="AlphaFoldDB" id="A0A8C3MJQ3"/>
<proteinExistence type="predicted"/>
<reference evidence="1" key="1">
    <citation type="submission" date="2025-08" db="UniProtKB">
        <authorList>
            <consortium name="Ensembl"/>
        </authorList>
    </citation>
    <scope>IDENTIFICATION</scope>
</reference>
<dbReference type="InterPro" id="IPR003006">
    <property type="entry name" value="Ig/MHC_CS"/>
</dbReference>
<reference evidence="1" key="2">
    <citation type="submission" date="2025-09" db="UniProtKB">
        <authorList>
            <consortium name="Ensembl"/>
        </authorList>
    </citation>
    <scope>IDENTIFICATION</scope>
</reference>
<dbReference type="SUPFAM" id="SSF48726">
    <property type="entry name" value="Immunoglobulin"/>
    <property type="match status" value="1"/>
</dbReference>
<dbReference type="SMART" id="SM00407">
    <property type="entry name" value="IGc1"/>
    <property type="match status" value="1"/>
</dbReference>
<dbReference type="Ensembl" id="ENSCPVT00000006507.2">
    <property type="protein sequence ID" value="ENSCPVP00000006271.2"/>
    <property type="gene ID" value="ENSCPVG00000004584.2"/>
</dbReference>
<accession>A0A8C3MJQ3</accession>
<dbReference type="InterPro" id="IPR036179">
    <property type="entry name" value="Ig-like_dom_sf"/>
</dbReference>
<evidence type="ECO:0000313" key="1">
    <source>
        <dbReference type="Ensembl" id="ENSCPVP00000006271.2"/>
    </source>
</evidence>
<dbReference type="InterPro" id="IPR003597">
    <property type="entry name" value="Ig_C1-set"/>
</dbReference>
<protein>
    <submittedName>
        <fullName evidence="1">Uncharacterized protein</fullName>
    </submittedName>
</protein>
<organism evidence="1 2">
    <name type="scientific">Geospiza parvula</name>
    <name type="common">Small tree-finch</name>
    <name type="synonym">Camarhynchus parvulus</name>
    <dbReference type="NCBI Taxonomy" id="87175"/>
    <lineage>
        <taxon>Eukaryota</taxon>
        <taxon>Metazoa</taxon>
        <taxon>Chordata</taxon>
        <taxon>Craniata</taxon>
        <taxon>Vertebrata</taxon>
        <taxon>Euteleostomi</taxon>
        <taxon>Archelosauria</taxon>
        <taxon>Archosauria</taxon>
        <taxon>Dinosauria</taxon>
        <taxon>Saurischia</taxon>
        <taxon>Theropoda</taxon>
        <taxon>Coelurosauria</taxon>
        <taxon>Aves</taxon>
        <taxon>Neognathae</taxon>
        <taxon>Neoaves</taxon>
        <taxon>Telluraves</taxon>
        <taxon>Australaves</taxon>
        <taxon>Passeriformes</taxon>
        <taxon>Thraupidae</taxon>
        <taxon>Camarhynchus</taxon>
    </lineage>
</organism>
<evidence type="ECO:0000313" key="2">
    <source>
        <dbReference type="Proteomes" id="UP000694382"/>
    </source>
</evidence>
<dbReference type="InterPro" id="IPR050160">
    <property type="entry name" value="MHC/Immunoglobulin"/>
</dbReference>
<dbReference type="PROSITE" id="PS50835">
    <property type="entry name" value="IG_LIKE"/>
    <property type="match status" value="1"/>
</dbReference>
<dbReference type="CDD" id="cd05767">
    <property type="entry name" value="IgC1_MHC_II_alpha"/>
    <property type="match status" value="1"/>
</dbReference>
<accession>A0A8U8AUH0</accession>